<dbReference type="AlphaFoldDB" id="A0A0F9QDN5"/>
<sequence length="62" mass="6910">METMAMYHNPVLLKESVDGLNIRKDGTYVDVTFGGGGHSREILKRLGTEGRLLAFDQDEDVL</sequence>
<name>A0A0F9QDN5_9ZZZZ</name>
<dbReference type="Pfam" id="PF01795">
    <property type="entry name" value="Methyltransf_5"/>
    <property type="match status" value="1"/>
</dbReference>
<dbReference type="GO" id="GO:0070475">
    <property type="term" value="P:rRNA base methylation"/>
    <property type="evidence" value="ECO:0007669"/>
    <property type="project" value="TreeGrafter"/>
</dbReference>
<organism evidence="1">
    <name type="scientific">marine sediment metagenome</name>
    <dbReference type="NCBI Taxonomy" id="412755"/>
    <lineage>
        <taxon>unclassified sequences</taxon>
        <taxon>metagenomes</taxon>
        <taxon>ecological metagenomes</taxon>
    </lineage>
</organism>
<dbReference type="SUPFAM" id="SSF53335">
    <property type="entry name" value="S-adenosyl-L-methionine-dependent methyltransferases"/>
    <property type="match status" value="1"/>
</dbReference>
<dbReference type="InterPro" id="IPR002903">
    <property type="entry name" value="RsmH"/>
</dbReference>
<dbReference type="PANTHER" id="PTHR11265:SF0">
    <property type="entry name" value="12S RRNA N4-METHYLCYTIDINE METHYLTRANSFERASE"/>
    <property type="match status" value="1"/>
</dbReference>
<dbReference type="GO" id="GO:0071424">
    <property type="term" value="F:rRNA (cytosine-N4-)-methyltransferase activity"/>
    <property type="evidence" value="ECO:0007669"/>
    <property type="project" value="TreeGrafter"/>
</dbReference>
<dbReference type="InterPro" id="IPR029063">
    <property type="entry name" value="SAM-dependent_MTases_sf"/>
</dbReference>
<protein>
    <recommendedName>
        <fullName evidence="2">16S rRNA (Cytosine(1402)-N(4))-methyltransferase</fullName>
    </recommendedName>
</protein>
<gene>
    <name evidence="1" type="ORF">LCGC14_0731080</name>
</gene>
<proteinExistence type="predicted"/>
<dbReference type="PANTHER" id="PTHR11265">
    <property type="entry name" value="S-ADENOSYL-METHYLTRANSFERASE MRAW"/>
    <property type="match status" value="1"/>
</dbReference>
<dbReference type="EMBL" id="LAZR01001690">
    <property type="protein sequence ID" value="KKN40679.1"/>
    <property type="molecule type" value="Genomic_DNA"/>
</dbReference>
<accession>A0A0F9QDN5</accession>
<feature type="non-terminal residue" evidence="1">
    <location>
        <position position="62"/>
    </location>
</feature>
<evidence type="ECO:0000313" key="1">
    <source>
        <dbReference type="EMBL" id="KKN40679.1"/>
    </source>
</evidence>
<dbReference type="Gene3D" id="3.40.50.150">
    <property type="entry name" value="Vaccinia Virus protein VP39"/>
    <property type="match status" value="1"/>
</dbReference>
<reference evidence="1" key="1">
    <citation type="journal article" date="2015" name="Nature">
        <title>Complex archaea that bridge the gap between prokaryotes and eukaryotes.</title>
        <authorList>
            <person name="Spang A."/>
            <person name="Saw J.H."/>
            <person name="Jorgensen S.L."/>
            <person name="Zaremba-Niedzwiedzka K."/>
            <person name="Martijn J."/>
            <person name="Lind A.E."/>
            <person name="van Eijk R."/>
            <person name="Schleper C."/>
            <person name="Guy L."/>
            <person name="Ettema T.J."/>
        </authorList>
    </citation>
    <scope>NUCLEOTIDE SEQUENCE</scope>
</reference>
<comment type="caution">
    <text evidence="1">The sequence shown here is derived from an EMBL/GenBank/DDBJ whole genome shotgun (WGS) entry which is preliminary data.</text>
</comment>
<evidence type="ECO:0008006" key="2">
    <source>
        <dbReference type="Google" id="ProtNLM"/>
    </source>
</evidence>
<dbReference type="GO" id="GO:0005737">
    <property type="term" value="C:cytoplasm"/>
    <property type="evidence" value="ECO:0007669"/>
    <property type="project" value="TreeGrafter"/>
</dbReference>